<evidence type="ECO:0000256" key="1">
    <source>
        <dbReference type="ARBA" id="ARBA00003701"/>
    </source>
</evidence>
<evidence type="ECO:0000256" key="13">
    <source>
        <dbReference type="ARBA" id="ARBA00023136"/>
    </source>
</evidence>
<dbReference type="AlphaFoldDB" id="A0A8S9Y235"/>
<evidence type="ECO:0000256" key="12">
    <source>
        <dbReference type="ARBA" id="ARBA00023128"/>
    </source>
</evidence>
<dbReference type="OrthoDB" id="193139at2759"/>
<dbReference type="InterPro" id="IPR023352">
    <property type="entry name" value="MAPEG-like_dom_sf"/>
</dbReference>
<evidence type="ECO:0000256" key="15">
    <source>
        <dbReference type="ARBA" id="ARBA00039397"/>
    </source>
</evidence>
<organism evidence="18 19">
    <name type="scientific">Apolygus lucorum</name>
    <name type="common">Small green plant bug</name>
    <name type="synonym">Lygocoris lucorum</name>
    <dbReference type="NCBI Taxonomy" id="248454"/>
    <lineage>
        <taxon>Eukaryota</taxon>
        <taxon>Metazoa</taxon>
        <taxon>Ecdysozoa</taxon>
        <taxon>Arthropoda</taxon>
        <taxon>Hexapoda</taxon>
        <taxon>Insecta</taxon>
        <taxon>Pterygota</taxon>
        <taxon>Neoptera</taxon>
        <taxon>Paraneoptera</taxon>
        <taxon>Hemiptera</taxon>
        <taxon>Heteroptera</taxon>
        <taxon>Panheteroptera</taxon>
        <taxon>Cimicomorpha</taxon>
        <taxon>Miridae</taxon>
        <taxon>Mirini</taxon>
        <taxon>Apolygus</taxon>
    </lineage>
</organism>
<dbReference type="GO" id="GO:0004364">
    <property type="term" value="F:glutathione transferase activity"/>
    <property type="evidence" value="ECO:0007669"/>
    <property type="project" value="UniProtKB-EC"/>
</dbReference>
<keyword evidence="13 17" id="KW-0472">Membrane</keyword>
<name>A0A8S9Y235_APOLU</name>
<keyword evidence="9" id="KW-0256">Endoplasmic reticulum</keyword>
<dbReference type="FunFam" id="1.20.120.550:FF:000002">
    <property type="entry name" value="Microsomal glutathione S-transferase 1"/>
    <property type="match status" value="1"/>
</dbReference>
<evidence type="ECO:0000256" key="8">
    <source>
        <dbReference type="ARBA" id="ARBA00022787"/>
    </source>
</evidence>
<dbReference type="Proteomes" id="UP000466442">
    <property type="component" value="Unassembled WGS sequence"/>
</dbReference>
<keyword evidence="12" id="KW-0496">Mitochondrion</keyword>
<dbReference type="Gene3D" id="1.20.120.550">
    <property type="entry name" value="Membrane associated eicosanoid/glutathione metabolism-like domain"/>
    <property type="match status" value="1"/>
</dbReference>
<evidence type="ECO:0000313" key="19">
    <source>
        <dbReference type="Proteomes" id="UP000466442"/>
    </source>
</evidence>
<dbReference type="GO" id="GO:0005741">
    <property type="term" value="C:mitochondrial outer membrane"/>
    <property type="evidence" value="ECO:0007669"/>
    <property type="project" value="UniProtKB-SubCell"/>
</dbReference>
<evidence type="ECO:0000256" key="6">
    <source>
        <dbReference type="ARBA" id="ARBA00022679"/>
    </source>
</evidence>
<dbReference type="EMBL" id="WIXP02000003">
    <property type="protein sequence ID" value="KAF6213905.1"/>
    <property type="molecule type" value="Genomic_DNA"/>
</dbReference>
<evidence type="ECO:0000256" key="14">
    <source>
        <dbReference type="ARBA" id="ARBA00038540"/>
    </source>
</evidence>
<comment type="subcellular location">
    <subcellularLocation>
        <location evidence="3">Endoplasmic reticulum membrane</location>
        <topology evidence="3">Multi-pass membrane protein</topology>
    </subcellularLocation>
    <subcellularLocation>
        <location evidence="2">Mitochondrion outer membrane</location>
    </subcellularLocation>
</comment>
<evidence type="ECO:0000256" key="2">
    <source>
        <dbReference type="ARBA" id="ARBA00004294"/>
    </source>
</evidence>
<feature type="transmembrane region" description="Helical" evidence="17">
    <location>
        <begin position="19"/>
        <end position="38"/>
    </location>
</feature>
<evidence type="ECO:0000256" key="10">
    <source>
        <dbReference type="ARBA" id="ARBA00022989"/>
    </source>
</evidence>
<dbReference type="EC" id="2.5.1.18" evidence="5"/>
<comment type="similarity">
    <text evidence="4">Belongs to the MAPEG family.</text>
</comment>
<dbReference type="PANTHER" id="PTHR10689:SF6">
    <property type="entry name" value="MICROSOMAL GLUTATHIONE S-TRANSFERASE 1"/>
    <property type="match status" value="1"/>
</dbReference>
<dbReference type="SUPFAM" id="SSF161084">
    <property type="entry name" value="MAPEG domain-like"/>
    <property type="match status" value="1"/>
</dbReference>
<keyword evidence="11" id="KW-0007">Acetylation</keyword>
<keyword evidence="19" id="KW-1185">Reference proteome</keyword>
<evidence type="ECO:0000313" key="18">
    <source>
        <dbReference type="EMBL" id="KAF6213905.1"/>
    </source>
</evidence>
<proteinExistence type="inferred from homology"/>
<dbReference type="PANTHER" id="PTHR10689">
    <property type="entry name" value="MICROSOMAL GLUTATHIONE S-TRANSFERASE 1"/>
    <property type="match status" value="1"/>
</dbReference>
<protein>
    <recommendedName>
        <fullName evidence="15">Microsomal glutathione S-transferase 1</fullName>
        <ecNumber evidence="5">2.5.1.18</ecNumber>
    </recommendedName>
</protein>
<evidence type="ECO:0000256" key="5">
    <source>
        <dbReference type="ARBA" id="ARBA00012452"/>
    </source>
</evidence>
<comment type="catalytic activity">
    <reaction evidence="16">
        <text>RX + glutathione = an S-substituted glutathione + a halide anion + H(+)</text>
        <dbReference type="Rhea" id="RHEA:16437"/>
        <dbReference type="ChEBI" id="CHEBI:15378"/>
        <dbReference type="ChEBI" id="CHEBI:16042"/>
        <dbReference type="ChEBI" id="CHEBI:17792"/>
        <dbReference type="ChEBI" id="CHEBI:57925"/>
        <dbReference type="ChEBI" id="CHEBI:90779"/>
        <dbReference type="EC" id="2.5.1.18"/>
    </reaction>
    <physiologicalReaction direction="left-to-right" evidence="16">
        <dbReference type="Rhea" id="RHEA:16438"/>
    </physiologicalReaction>
</comment>
<dbReference type="InterPro" id="IPR001129">
    <property type="entry name" value="Membr-assoc_MAPEG"/>
</dbReference>
<evidence type="ECO:0000256" key="11">
    <source>
        <dbReference type="ARBA" id="ARBA00022990"/>
    </source>
</evidence>
<dbReference type="GO" id="GO:0005789">
    <property type="term" value="C:endoplasmic reticulum membrane"/>
    <property type="evidence" value="ECO:0007669"/>
    <property type="project" value="UniProtKB-SubCell"/>
</dbReference>
<evidence type="ECO:0000256" key="16">
    <source>
        <dbReference type="ARBA" id="ARBA00049385"/>
    </source>
</evidence>
<evidence type="ECO:0000256" key="3">
    <source>
        <dbReference type="ARBA" id="ARBA00004477"/>
    </source>
</evidence>
<dbReference type="Pfam" id="PF01124">
    <property type="entry name" value="MAPEG"/>
    <property type="match status" value="1"/>
</dbReference>
<accession>A0A8S9Y235</accession>
<evidence type="ECO:0000256" key="4">
    <source>
        <dbReference type="ARBA" id="ARBA00010459"/>
    </source>
</evidence>
<dbReference type="InterPro" id="IPR040162">
    <property type="entry name" value="MGST1-like"/>
</dbReference>
<keyword evidence="10 17" id="KW-1133">Transmembrane helix</keyword>
<reference evidence="18" key="1">
    <citation type="journal article" date="2021" name="Mol. Ecol. Resour.">
        <title>Apolygus lucorum genome provides insights into omnivorousness and mesophyll feeding.</title>
        <authorList>
            <person name="Liu Y."/>
            <person name="Liu H."/>
            <person name="Wang H."/>
            <person name="Huang T."/>
            <person name="Liu B."/>
            <person name="Yang B."/>
            <person name="Yin L."/>
            <person name="Li B."/>
            <person name="Zhang Y."/>
            <person name="Zhang S."/>
            <person name="Jiang F."/>
            <person name="Zhang X."/>
            <person name="Ren Y."/>
            <person name="Wang B."/>
            <person name="Wang S."/>
            <person name="Lu Y."/>
            <person name="Wu K."/>
            <person name="Fan W."/>
            <person name="Wang G."/>
        </authorList>
    </citation>
    <scope>NUCLEOTIDE SEQUENCE</scope>
    <source>
        <strain evidence="18">12Hb</strain>
    </source>
</reference>
<keyword evidence="8" id="KW-1000">Mitochondrion outer membrane</keyword>
<evidence type="ECO:0000256" key="7">
    <source>
        <dbReference type="ARBA" id="ARBA00022692"/>
    </source>
</evidence>
<comment type="caution">
    <text evidence="18">The sequence shown here is derived from an EMBL/GenBank/DDBJ whole genome shotgun (WGS) entry which is preliminary data.</text>
</comment>
<comment type="function">
    <text evidence="1">Conjugation of reduced glutathione to a wide number of exogenous and endogenous hydrophobic electrophiles.</text>
</comment>
<feature type="transmembrane region" description="Helical" evidence="17">
    <location>
        <begin position="79"/>
        <end position="95"/>
    </location>
</feature>
<comment type="subunit">
    <text evidence="14">Homotrimer; The trimer binds only one molecule of glutathione.</text>
</comment>
<evidence type="ECO:0000256" key="17">
    <source>
        <dbReference type="SAM" id="Phobius"/>
    </source>
</evidence>
<evidence type="ECO:0000256" key="9">
    <source>
        <dbReference type="ARBA" id="ARBA00022824"/>
    </source>
</evidence>
<keyword evidence="7 17" id="KW-0812">Transmembrane</keyword>
<gene>
    <name evidence="18" type="ORF">GE061_011630</name>
</gene>
<keyword evidence="6" id="KW-0808">Transferase</keyword>
<sequence>MASDLSKTMSLDNPVFKAYLFYCCILVLKVLGVVVLIGRHRFGKKIFRSPEDTLLLKNAKVKFDDPDIERPRRAHLNDLENIPFFFVAAFAYMLTNPNPWLAINLFRAFTFARIAHTFVYAVVVIPQPARAITWETSDNASSIDYSNKIVVLLSGVGVGFSPYWCIADCVNR</sequence>